<name>A0ACB8DEH5_DERSI</name>
<keyword evidence="2" id="KW-1185">Reference proteome</keyword>
<organism evidence="1 2">
    <name type="scientific">Dermacentor silvarum</name>
    <name type="common">Tick</name>
    <dbReference type="NCBI Taxonomy" id="543639"/>
    <lineage>
        <taxon>Eukaryota</taxon>
        <taxon>Metazoa</taxon>
        <taxon>Ecdysozoa</taxon>
        <taxon>Arthropoda</taxon>
        <taxon>Chelicerata</taxon>
        <taxon>Arachnida</taxon>
        <taxon>Acari</taxon>
        <taxon>Parasitiformes</taxon>
        <taxon>Ixodida</taxon>
        <taxon>Ixodoidea</taxon>
        <taxon>Ixodidae</taxon>
        <taxon>Rhipicephalinae</taxon>
        <taxon>Dermacentor</taxon>
    </lineage>
</organism>
<sequence length="139" mass="15481">MSSCGDGSTCVPRQNFALKNDRYTTLTKPGSMPATQEENVWEDEIVTTREDAFRQGLTTGLRAPSGKSGRLILLYTSTKGTADCHKEMDGPRFEKWLNEQLLLNIKPPSVIVMDNAPYHSVLLKKIPKSPTRKSDIQSP</sequence>
<dbReference type="EMBL" id="CM023471">
    <property type="protein sequence ID" value="KAH7966367.1"/>
    <property type="molecule type" value="Genomic_DNA"/>
</dbReference>
<gene>
    <name evidence="1" type="ORF">HPB49_015542</name>
</gene>
<dbReference type="Proteomes" id="UP000821865">
    <property type="component" value="Chromosome 2"/>
</dbReference>
<proteinExistence type="predicted"/>
<protein>
    <submittedName>
        <fullName evidence="1">Uncharacterized protein</fullName>
    </submittedName>
</protein>
<evidence type="ECO:0000313" key="2">
    <source>
        <dbReference type="Proteomes" id="UP000821865"/>
    </source>
</evidence>
<accession>A0ACB8DEH5</accession>
<comment type="caution">
    <text evidence="1">The sequence shown here is derived from an EMBL/GenBank/DDBJ whole genome shotgun (WGS) entry which is preliminary data.</text>
</comment>
<evidence type="ECO:0000313" key="1">
    <source>
        <dbReference type="EMBL" id="KAH7966367.1"/>
    </source>
</evidence>
<reference evidence="1" key="1">
    <citation type="submission" date="2020-05" db="EMBL/GenBank/DDBJ databases">
        <title>Large-scale comparative analyses of tick genomes elucidate their genetic diversity and vector capacities.</title>
        <authorList>
            <person name="Jia N."/>
            <person name="Wang J."/>
            <person name="Shi W."/>
            <person name="Du L."/>
            <person name="Sun Y."/>
            <person name="Zhan W."/>
            <person name="Jiang J."/>
            <person name="Wang Q."/>
            <person name="Zhang B."/>
            <person name="Ji P."/>
            <person name="Sakyi L.B."/>
            <person name="Cui X."/>
            <person name="Yuan T."/>
            <person name="Jiang B."/>
            <person name="Yang W."/>
            <person name="Lam T.T.-Y."/>
            <person name="Chang Q."/>
            <person name="Ding S."/>
            <person name="Wang X."/>
            <person name="Zhu J."/>
            <person name="Ruan X."/>
            <person name="Zhao L."/>
            <person name="Wei J."/>
            <person name="Que T."/>
            <person name="Du C."/>
            <person name="Cheng J."/>
            <person name="Dai P."/>
            <person name="Han X."/>
            <person name="Huang E."/>
            <person name="Gao Y."/>
            <person name="Liu J."/>
            <person name="Shao H."/>
            <person name="Ye R."/>
            <person name="Li L."/>
            <person name="Wei W."/>
            <person name="Wang X."/>
            <person name="Wang C."/>
            <person name="Yang T."/>
            <person name="Huo Q."/>
            <person name="Li W."/>
            <person name="Guo W."/>
            <person name="Chen H."/>
            <person name="Zhou L."/>
            <person name="Ni X."/>
            <person name="Tian J."/>
            <person name="Zhou Y."/>
            <person name="Sheng Y."/>
            <person name="Liu T."/>
            <person name="Pan Y."/>
            <person name="Xia L."/>
            <person name="Li J."/>
            <person name="Zhao F."/>
            <person name="Cao W."/>
        </authorList>
    </citation>
    <scope>NUCLEOTIDE SEQUENCE</scope>
    <source>
        <strain evidence="1">Dsil-2018</strain>
    </source>
</reference>